<sequence length="640" mass="69596">LRTRRWSAQAAFIESCDGHLCCPACCRCSAFRCSSEPAAGFLPSAGETEVTDEKAADFLRAKVRSLPLTAGDGVGDSDEQLARNFNNFEHFYRLAERHMDSALHWMDQLGTKLPLMRLSAAEESAEYRVAQAERWLSTQSLAVVATARNAMPGLDTTISNLLRLCGKFARCSLVFLENDSSDETRQRLHQLTSDLGSSSTSRVSATLLGCGRINSPEPCRLNASYSTGKRHQPGPRLKRSLLEELERVQLMSALRNQLLAFAYSRLAANHSLLLALDPDLHWADWDLASILQGLYFFHARPRLDSLCASSFYYHWGRRTIYDPCTLRLPPGRRYRSRGDLRLDTDQARSEAVLHSGVSAPVKVVTCFQGLTFYPDGLLVQETAALPMTSRSGGFESPPSQEAWQLIFSLLAAPHGAVGLGQRHQHGGARLCHRLSMGSTEFGHAAQTTRTPPTCCHSSCSSATRHCQLTECWPCRVWLRLARFSNSVTLPGSGLPPGNPMLGLERQNECGDMPRTRSGEQSLQQDCEPVDLSLSTFLAEATGAAAAGARPLSASGGGGVATFDALATFVSVTPASLQIGNRGARRRSSALPQSPRGRWKTPLLPPPARLPMLSKANGRNARAGRAAAARRVTGPTKPTAG</sequence>
<organism evidence="2 3">
    <name type="scientific">Macrostomum lignano</name>
    <dbReference type="NCBI Taxonomy" id="282301"/>
    <lineage>
        <taxon>Eukaryota</taxon>
        <taxon>Metazoa</taxon>
        <taxon>Spiralia</taxon>
        <taxon>Lophotrochozoa</taxon>
        <taxon>Platyhelminthes</taxon>
        <taxon>Rhabditophora</taxon>
        <taxon>Macrostomorpha</taxon>
        <taxon>Macrostomida</taxon>
        <taxon>Macrostomidae</taxon>
        <taxon>Macrostomum</taxon>
    </lineage>
</organism>
<accession>A0A1I8FD72</accession>
<name>A0A1I8FD72_9PLAT</name>
<evidence type="ECO:0000256" key="1">
    <source>
        <dbReference type="SAM" id="MobiDB-lite"/>
    </source>
</evidence>
<keyword evidence="2" id="KW-1185">Reference proteome</keyword>
<reference evidence="3" key="1">
    <citation type="submission" date="2016-11" db="UniProtKB">
        <authorList>
            <consortium name="WormBaseParasite"/>
        </authorList>
    </citation>
    <scope>IDENTIFICATION</scope>
</reference>
<evidence type="ECO:0000313" key="2">
    <source>
        <dbReference type="Proteomes" id="UP000095280"/>
    </source>
</evidence>
<dbReference type="Proteomes" id="UP000095280">
    <property type="component" value="Unplaced"/>
</dbReference>
<evidence type="ECO:0000313" key="3">
    <source>
        <dbReference type="WBParaSite" id="maker-unitig_28627-snap-gene-0.2-mRNA-1"/>
    </source>
</evidence>
<protein>
    <submittedName>
        <fullName evidence="3">Photolyase/cryptochrome alpha/beta domain-containing protein</fullName>
    </submittedName>
</protein>
<proteinExistence type="predicted"/>
<feature type="compositionally biased region" description="Low complexity" evidence="1">
    <location>
        <begin position="609"/>
        <end position="630"/>
    </location>
</feature>
<feature type="region of interest" description="Disordered" evidence="1">
    <location>
        <begin position="579"/>
        <end position="640"/>
    </location>
</feature>
<dbReference type="AlphaFoldDB" id="A0A1I8FD72"/>
<dbReference type="WBParaSite" id="maker-unitig_28627-snap-gene-0.2-mRNA-1">
    <property type="protein sequence ID" value="maker-unitig_28627-snap-gene-0.2-mRNA-1"/>
    <property type="gene ID" value="maker-unitig_28627-snap-gene-0.2"/>
</dbReference>